<protein>
    <submittedName>
        <fullName evidence="1">Uncharacterized protein</fullName>
    </submittedName>
</protein>
<gene>
    <name evidence="1" type="ORF">AYBTSS11_LOCUS24687</name>
</gene>
<proteinExistence type="predicted"/>
<dbReference type="EMBL" id="OY731405">
    <property type="protein sequence ID" value="CAJ1972636.1"/>
    <property type="molecule type" value="Genomic_DNA"/>
</dbReference>
<accession>A0AA86VPE1</accession>
<organism evidence="1 2">
    <name type="scientific">Sphenostylis stenocarpa</name>
    <dbReference type="NCBI Taxonomy" id="92480"/>
    <lineage>
        <taxon>Eukaryota</taxon>
        <taxon>Viridiplantae</taxon>
        <taxon>Streptophyta</taxon>
        <taxon>Embryophyta</taxon>
        <taxon>Tracheophyta</taxon>
        <taxon>Spermatophyta</taxon>
        <taxon>Magnoliopsida</taxon>
        <taxon>eudicotyledons</taxon>
        <taxon>Gunneridae</taxon>
        <taxon>Pentapetalae</taxon>
        <taxon>rosids</taxon>
        <taxon>fabids</taxon>
        <taxon>Fabales</taxon>
        <taxon>Fabaceae</taxon>
        <taxon>Papilionoideae</taxon>
        <taxon>50 kb inversion clade</taxon>
        <taxon>NPAAA clade</taxon>
        <taxon>indigoferoid/millettioid clade</taxon>
        <taxon>Phaseoleae</taxon>
        <taxon>Sphenostylis</taxon>
    </lineage>
</organism>
<dbReference type="Gramene" id="rna-AYBTSS11_LOCUS24687">
    <property type="protein sequence ID" value="CAJ1972636.1"/>
    <property type="gene ID" value="gene-AYBTSS11_LOCUS24687"/>
</dbReference>
<name>A0AA86VPE1_9FABA</name>
<keyword evidence="2" id="KW-1185">Reference proteome</keyword>
<sequence length="71" mass="8490">MKEKKRIEMDEAYNDNIIEEEVQDVGIKRNEEMHDDIDELENAFDSHNDKRIKNRDIMGMGISNTFYDHTD</sequence>
<reference evidence="1" key="1">
    <citation type="submission" date="2023-10" db="EMBL/GenBank/DDBJ databases">
        <authorList>
            <person name="Domelevo Entfellner J.-B."/>
        </authorList>
    </citation>
    <scope>NUCLEOTIDE SEQUENCE</scope>
</reference>
<dbReference type="Proteomes" id="UP001189624">
    <property type="component" value="Chromosome 8"/>
</dbReference>
<dbReference type="AlphaFoldDB" id="A0AA86VPE1"/>
<evidence type="ECO:0000313" key="2">
    <source>
        <dbReference type="Proteomes" id="UP001189624"/>
    </source>
</evidence>
<evidence type="ECO:0000313" key="1">
    <source>
        <dbReference type="EMBL" id="CAJ1972636.1"/>
    </source>
</evidence>